<dbReference type="PATRIC" id="fig|821.40.peg.851"/>
<dbReference type="SMART" id="SM01252">
    <property type="entry name" value="KilA-N"/>
    <property type="match status" value="1"/>
</dbReference>
<dbReference type="Proteomes" id="UP000061587">
    <property type="component" value="Chromosome"/>
</dbReference>
<evidence type="ECO:0000313" key="3">
    <source>
        <dbReference type="Proteomes" id="UP000061587"/>
    </source>
</evidence>
<dbReference type="InterPro" id="IPR017880">
    <property type="entry name" value="KilA_N"/>
</dbReference>
<evidence type="ECO:0000313" key="2">
    <source>
        <dbReference type="EMBL" id="ALK83352.1"/>
    </source>
</evidence>
<sequence length="298" mass="34963">MLNFIPHKIKVVEIMKKITVTNIDISISVRPDNNDYICLTDMAHFKDRERTNYIIQNWMRLRSTIDFLGLWEKLNNPNFKGIEFDAFKMESGTNSFTLTPKQWIEKTKAIGIISKPGRYGGTFAHKDIAFEFGTWLSPEFKLYLIKEYQRLKEAESHPLLSEWNVKRILSKVNYSIHTDAIKDFIIPKVEDFNQKLVYADEADLLNLALWGCTARQWREANPQYADKNINIRDVASINELVVLSNMESFNAELIKRKVDKSKRFTHLRQMAKEQLAHLNTIDTEKKFRILTDNDKQLE</sequence>
<feature type="domain" description="KilA-N" evidence="1">
    <location>
        <begin position="16"/>
        <end position="151"/>
    </location>
</feature>
<accession>A0A0P0LMK9</accession>
<dbReference type="PROSITE" id="PS51301">
    <property type="entry name" value="KILA_N"/>
    <property type="match status" value="1"/>
</dbReference>
<reference evidence="2 3" key="2">
    <citation type="journal article" date="2016" name="Genome Biol. Evol.">
        <title>Extensive mobilome-driven genome diversification in mouse gut-associated Bacteroides vulgatus mpk.</title>
        <authorList>
            <person name="Lange A."/>
            <person name="Beier S."/>
            <person name="Steimle A."/>
            <person name="Autenrieth I.B."/>
            <person name="Huson D.H."/>
            <person name="Frick J.S."/>
        </authorList>
    </citation>
    <scope>NUCLEOTIDE SEQUENCE [LARGE SCALE GENOMIC DNA]</scope>
    <source>
        <strain evidence="3">mpk</strain>
    </source>
</reference>
<reference evidence="3" key="1">
    <citation type="submission" date="2015-10" db="EMBL/GenBank/DDBJ databases">
        <title>Extensive mobilome-driven genome diversification in gut-associated Bacteroides vulgatus mpk.</title>
        <authorList>
            <person name="Beier S."/>
            <person name="Lange A."/>
            <person name="Huson D.H."/>
            <person name="Frick J.-S."/>
            <person name="Autenrieth I.B."/>
        </authorList>
    </citation>
    <scope>NUCLEOTIDE SEQUENCE [LARGE SCALE GENOMIC DNA]</scope>
    <source>
        <strain evidence="3">mpk</strain>
    </source>
</reference>
<name>A0A0P0LMK9_PHOVU</name>
<dbReference type="Pfam" id="PF04383">
    <property type="entry name" value="KilA-N"/>
    <property type="match status" value="1"/>
</dbReference>
<proteinExistence type="predicted"/>
<dbReference type="EMBL" id="CP013020">
    <property type="protein sequence ID" value="ALK83352.1"/>
    <property type="molecule type" value="Genomic_DNA"/>
</dbReference>
<organism evidence="2 3">
    <name type="scientific">Phocaeicola vulgatus</name>
    <name type="common">Bacteroides vulgatus</name>
    <dbReference type="NCBI Taxonomy" id="821"/>
    <lineage>
        <taxon>Bacteria</taxon>
        <taxon>Pseudomonadati</taxon>
        <taxon>Bacteroidota</taxon>
        <taxon>Bacteroidia</taxon>
        <taxon>Bacteroidales</taxon>
        <taxon>Bacteroidaceae</taxon>
        <taxon>Phocaeicola</taxon>
    </lineage>
</organism>
<dbReference type="InterPro" id="IPR018004">
    <property type="entry name" value="KilA/APSES_HTH"/>
</dbReference>
<gene>
    <name evidence="2" type="ORF">BvMPK_0734</name>
</gene>
<dbReference type="AlphaFoldDB" id="A0A0P0LMK9"/>
<evidence type="ECO:0000259" key="1">
    <source>
        <dbReference type="PROSITE" id="PS51301"/>
    </source>
</evidence>
<protein>
    <recommendedName>
        <fullName evidence="1">KilA-N domain-containing protein</fullName>
    </recommendedName>
</protein>